<comment type="caution">
    <text evidence="3">The sequence shown here is derived from an EMBL/GenBank/DDBJ whole genome shotgun (WGS) entry which is preliminary data.</text>
</comment>
<dbReference type="Proteomes" id="UP001651690">
    <property type="component" value="Unassembled WGS sequence"/>
</dbReference>
<dbReference type="SUPFAM" id="SSF52540">
    <property type="entry name" value="P-loop containing nucleoside triphosphate hydrolases"/>
    <property type="match status" value="1"/>
</dbReference>
<feature type="domain" description="ABC transporter" evidence="2">
    <location>
        <begin position="27"/>
        <end position="178"/>
    </location>
</feature>
<protein>
    <submittedName>
        <fullName evidence="3">ABC transporter ATP-binding protein</fullName>
    </submittedName>
</protein>
<dbReference type="InterPro" id="IPR050153">
    <property type="entry name" value="Metal_Ion_Import_ABC"/>
</dbReference>
<evidence type="ECO:0000259" key="2">
    <source>
        <dbReference type="Pfam" id="PF00005"/>
    </source>
</evidence>
<dbReference type="GO" id="GO:0005524">
    <property type="term" value="F:ATP binding"/>
    <property type="evidence" value="ECO:0007669"/>
    <property type="project" value="UniProtKB-KW"/>
</dbReference>
<dbReference type="InterPro" id="IPR027417">
    <property type="entry name" value="P-loop_NTPase"/>
</dbReference>
<accession>A0ABT1MFB1</accession>
<keyword evidence="4" id="KW-1185">Reference proteome</keyword>
<dbReference type="PANTHER" id="PTHR42734:SF21">
    <property type="entry name" value="IRON ABC TRANSPORTER, ATP-BINDING PROTEIN"/>
    <property type="match status" value="1"/>
</dbReference>
<evidence type="ECO:0000313" key="4">
    <source>
        <dbReference type="Proteomes" id="UP001651690"/>
    </source>
</evidence>
<evidence type="ECO:0000256" key="1">
    <source>
        <dbReference type="ARBA" id="ARBA00022448"/>
    </source>
</evidence>
<keyword evidence="1" id="KW-0813">Transport</keyword>
<evidence type="ECO:0000313" key="3">
    <source>
        <dbReference type="EMBL" id="MCP9276899.1"/>
    </source>
</evidence>
<proteinExistence type="predicted"/>
<dbReference type="PANTHER" id="PTHR42734">
    <property type="entry name" value="METAL TRANSPORT SYSTEM ATP-BINDING PROTEIN TM_0124-RELATED"/>
    <property type="match status" value="1"/>
</dbReference>
<keyword evidence="3" id="KW-0067">ATP-binding</keyword>
<gene>
    <name evidence="3" type="ORF">NM203_32440</name>
</gene>
<dbReference type="RefSeq" id="WP_255065183.1">
    <property type="nucleotide sequence ID" value="NZ_JANDBD010000022.1"/>
</dbReference>
<sequence>MELGLEVRQLAFGYGHIGVLLDVTLPTMRSGEVTAVVGPNAAGKSTLLKCIAGIHSAAGSVDLDGDAQTTDRTTASDRRNARWRRRRRHVFSDRILYTPQDPPPAVSISVFEAVLLARQGQLTGRASPAVLDEIGSVLAELHLDDLSARPISDLSGGQRQLVSIAQAMIRKPAVMLLD</sequence>
<dbReference type="EMBL" id="JANDBD010000022">
    <property type="protein sequence ID" value="MCP9276899.1"/>
    <property type="molecule type" value="Genomic_DNA"/>
</dbReference>
<organism evidence="3 4">
    <name type="scientific">Mycolicibacterium arenosum</name>
    <dbReference type="NCBI Taxonomy" id="2952157"/>
    <lineage>
        <taxon>Bacteria</taxon>
        <taxon>Bacillati</taxon>
        <taxon>Actinomycetota</taxon>
        <taxon>Actinomycetes</taxon>
        <taxon>Mycobacteriales</taxon>
        <taxon>Mycobacteriaceae</taxon>
        <taxon>Mycolicibacterium</taxon>
    </lineage>
</organism>
<dbReference type="InterPro" id="IPR003439">
    <property type="entry name" value="ABC_transporter-like_ATP-bd"/>
</dbReference>
<name>A0ABT1MFB1_9MYCO</name>
<dbReference type="Gene3D" id="3.40.50.300">
    <property type="entry name" value="P-loop containing nucleotide triphosphate hydrolases"/>
    <property type="match status" value="1"/>
</dbReference>
<keyword evidence="3" id="KW-0547">Nucleotide-binding</keyword>
<dbReference type="Pfam" id="PF00005">
    <property type="entry name" value="ABC_tran"/>
    <property type="match status" value="1"/>
</dbReference>
<reference evidence="3 4" key="1">
    <citation type="submission" date="2022-06" db="EMBL/GenBank/DDBJ databases">
        <title>Mycolicibacterium sp. CAU 1645 isolated from seawater.</title>
        <authorList>
            <person name="Kim W."/>
        </authorList>
    </citation>
    <scope>NUCLEOTIDE SEQUENCE [LARGE SCALE GENOMIC DNA]</scope>
    <source>
        <strain evidence="3 4">CAU 1645</strain>
    </source>
</reference>